<sequence length="66" mass="7197">MTVIVNNKETDLTQGNTIADLAKQLELPEKGVAIALHNRMIPREKWADQTLQPNDSLVIIKAACGG</sequence>
<dbReference type="NCBIfam" id="TIGR01683">
    <property type="entry name" value="thiS"/>
    <property type="match status" value="1"/>
</dbReference>
<dbReference type="InterPro" id="IPR012675">
    <property type="entry name" value="Beta-grasp_dom_sf"/>
</dbReference>
<organism evidence="1 2">
    <name type="scientific">Phocaeicola intestinalis</name>
    <dbReference type="NCBI Taxonomy" id="2762212"/>
    <lineage>
        <taxon>Bacteria</taxon>
        <taxon>Pseudomonadati</taxon>
        <taxon>Bacteroidota</taxon>
        <taxon>Bacteroidia</taxon>
        <taxon>Bacteroidales</taxon>
        <taxon>Bacteroidaceae</taxon>
        <taxon>Phocaeicola</taxon>
    </lineage>
</organism>
<keyword evidence="2" id="KW-1185">Reference proteome</keyword>
<dbReference type="SUPFAM" id="SSF54285">
    <property type="entry name" value="MoaD/ThiS"/>
    <property type="match status" value="1"/>
</dbReference>
<dbReference type="RefSeq" id="WP_022040880.1">
    <property type="nucleotide sequence ID" value="NZ_JACSPP010000040.1"/>
</dbReference>
<dbReference type="CDD" id="cd00565">
    <property type="entry name" value="Ubl_ThiS"/>
    <property type="match status" value="1"/>
</dbReference>
<dbReference type="Gene3D" id="3.10.20.30">
    <property type="match status" value="1"/>
</dbReference>
<dbReference type="InterPro" id="IPR010035">
    <property type="entry name" value="Thi_S"/>
</dbReference>
<dbReference type="InterPro" id="IPR016155">
    <property type="entry name" value="Mopterin_synth/thiamin_S_b"/>
</dbReference>
<proteinExistence type="predicted"/>
<evidence type="ECO:0000313" key="1">
    <source>
        <dbReference type="EMBL" id="MBD8041149.1"/>
    </source>
</evidence>
<name>A0ABR8YAB4_9BACT</name>
<dbReference type="EMBL" id="JACSPP010000040">
    <property type="protein sequence ID" value="MBD8041149.1"/>
    <property type="molecule type" value="Genomic_DNA"/>
</dbReference>
<gene>
    <name evidence="1" type="primary">thiS</name>
    <name evidence="1" type="ORF">H9625_12020</name>
</gene>
<dbReference type="PANTHER" id="PTHR34472">
    <property type="entry name" value="SULFUR CARRIER PROTEIN THIS"/>
    <property type="match status" value="1"/>
</dbReference>
<dbReference type="Pfam" id="PF02597">
    <property type="entry name" value="ThiS"/>
    <property type="match status" value="1"/>
</dbReference>
<accession>A0ABR8YAB4</accession>
<dbReference type="Proteomes" id="UP000620874">
    <property type="component" value="Unassembled WGS sequence"/>
</dbReference>
<dbReference type="PANTHER" id="PTHR34472:SF1">
    <property type="entry name" value="SULFUR CARRIER PROTEIN THIS"/>
    <property type="match status" value="1"/>
</dbReference>
<protein>
    <submittedName>
        <fullName evidence="1">Sulfur carrier protein ThiS</fullName>
    </submittedName>
</protein>
<evidence type="ECO:0000313" key="2">
    <source>
        <dbReference type="Proteomes" id="UP000620874"/>
    </source>
</evidence>
<dbReference type="InterPro" id="IPR003749">
    <property type="entry name" value="ThiS/MoaD-like"/>
</dbReference>
<comment type="caution">
    <text evidence="1">The sequence shown here is derived from an EMBL/GenBank/DDBJ whole genome shotgun (WGS) entry which is preliminary data.</text>
</comment>
<reference evidence="1 2" key="1">
    <citation type="submission" date="2020-08" db="EMBL/GenBank/DDBJ databases">
        <title>A Genomic Blueprint of the Chicken Gut Microbiome.</title>
        <authorList>
            <person name="Gilroy R."/>
            <person name="Ravi A."/>
            <person name="Getino M."/>
            <person name="Pursley I."/>
            <person name="Horton D.L."/>
            <person name="Alikhan N.-F."/>
            <person name="Baker D."/>
            <person name="Gharbi K."/>
            <person name="Hall N."/>
            <person name="Watson M."/>
            <person name="Adriaenssens E.M."/>
            <person name="Foster-Nyarko E."/>
            <person name="Jarju S."/>
            <person name="Secka A."/>
            <person name="Antonio M."/>
            <person name="Oren A."/>
            <person name="Chaudhuri R."/>
            <person name="La Ragione R.M."/>
            <person name="Hildebrand F."/>
            <person name="Pallen M.J."/>
        </authorList>
    </citation>
    <scope>NUCLEOTIDE SEQUENCE [LARGE SCALE GENOMIC DNA]</scope>
    <source>
        <strain evidence="1 2">Sa1CVN1</strain>
    </source>
</reference>